<keyword evidence="1" id="KW-0472">Membrane</keyword>
<evidence type="ECO:0000313" key="2">
    <source>
        <dbReference type="EMBL" id="MDR7071059.1"/>
    </source>
</evidence>
<comment type="caution">
    <text evidence="2">The sequence shown here is derived from an EMBL/GenBank/DDBJ whole genome shotgun (WGS) entry which is preliminary data.</text>
</comment>
<sequence>METESKTILKPLLILIFILTVIIASPFCFIYFLNNGNPYTKYVANKLVPVHLKEKGYTKEEIEAAIYVEPKYVINRNFYHGHYMVVFKDEPDLSYYYGVTKKGNHVKQFCEKEKQLPDFSTETVESRTIHSENKCVKSQDNRF</sequence>
<evidence type="ECO:0000256" key="1">
    <source>
        <dbReference type="SAM" id="Phobius"/>
    </source>
</evidence>
<dbReference type="Pfam" id="PF11337">
    <property type="entry name" value="DUF3139"/>
    <property type="match status" value="1"/>
</dbReference>
<dbReference type="RefSeq" id="WP_310255394.1">
    <property type="nucleotide sequence ID" value="NZ_JAVDWA010000001.1"/>
</dbReference>
<reference evidence="2 3" key="1">
    <citation type="submission" date="2023-07" db="EMBL/GenBank/DDBJ databases">
        <title>Sorghum-associated microbial communities from plants grown in Nebraska, USA.</title>
        <authorList>
            <person name="Schachtman D."/>
        </authorList>
    </citation>
    <scope>NUCLEOTIDE SEQUENCE [LARGE SCALE GENOMIC DNA]</scope>
    <source>
        <strain evidence="2 3">BE211</strain>
    </source>
</reference>
<dbReference type="InterPro" id="IPR021486">
    <property type="entry name" value="DUF3139"/>
</dbReference>
<feature type="transmembrane region" description="Helical" evidence="1">
    <location>
        <begin position="12"/>
        <end position="33"/>
    </location>
</feature>
<evidence type="ECO:0008006" key="4">
    <source>
        <dbReference type="Google" id="ProtNLM"/>
    </source>
</evidence>
<name>A0ABU1TV25_9BACL</name>
<organism evidence="2 3">
    <name type="scientific">Fictibacillus barbaricus</name>
    <dbReference type="NCBI Taxonomy" id="182136"/>
    <lineage>
        <taxon>Bacteria</taxon>
        <taxon>Bacillati</taxon>
        <taxon>Bacillota</taxon>
        <taxon>Bacilli</taxon>
        <taxon>Bacillales</taxon>
        <taxon>Fictibacillaceae</taxon>
        <taxon>Fictibacillus</taxon>
    </lineage>
</organism>
<keyword evidence="1" id="KW-1133">Transmembrane helix</keyword>
<accession>A0ABU1TV25</accession>
<evidence type="ECO:0000313" key="3">
    <source>
        <dbReference type="Proteomes" id="UP001258181"/>
    </source>
</evidence>
<gene>
    <name evidence="2" type="ORF">J2X07_000034</name>
</gene>
<proteinExistence type="predicted"/>
<dbReference type="Proteomes" id="UP001258181">
    <property type="component" value="Unassembled WGS sequence"/>
</dbReference>
<protein>
    <recommendedName>
        <fullName evidence="4">DUF3139 domain-containing protein</fullName>
    </recommendedName>
</protein>
<keyword evidence="3" id="KW-1185">Reference proteome</keyword>
<dbReference type="EMBL" id="JAVDWA010000001">
    <property type="protein sequence ID" value="MDR7071059.1"/>
    <property type="molecule type" value="Genomic_DNA"/>
</dbReference>
<keyword evidence="1" id="KW-0812">Transmembrane</keyword>